<dbReference type="GO" id="GO:0016432">
    <property type="term" value="F:tRNA-uridine aminocarboxypropyltransferase activity"/>
    <property type="evidence" value="ECO:0007669"/>
    <property type="project" value="UniProtKB-EC"/>
</dbReference>
<keyword evidence="3" id="KW-0949">S-adenosyl-L-methionine</keyword>
<feature type="domain" description="DTW" evidence="8">
    <location>
        <begin position="84"/>
        <end position="276"/>
    </location>
</feature>
<evidence type="ECO:0000256" key="5">
    <source>
        <dbReference type="ARBA" id="ARBA00034489"/>
    </source>
</evidence>
<comment type="similarity">
    <text evidence="5">Belongs to the TDD superfamily. DTWD2 family.</text>
</comment>
<dbReference type="SMART" id="SM01144">
    <property type="entry name" value="DTW"/>
    <property type="match status" value="1"/>
</dbReference>
<reference evidence="10" key="1">
    <citation type="submission" date="2017-11" db="EMBL/GenBank/DDBJ databases">
        <title>The sensing device of the deep-sea amphipod.</title>
        <authorList>
            <person name="Kobayashi H."/>
            <person name="Nagahama T."/>
            <person name="Arai W."/>
            <person name="Sasagawa Y."/>
            <person name="Umeda M."/>
            <person name="Hayashi T."/>
            <person name="Nikaido I."/>
            <person name="Watanabe H."/>
            <person name="Oguri K."/>
            <person name="Kitazato H."/>
            <person name="Fujioka K."/>
            <person name="Kido Y."/>
            <person name="Takami H."/>
        </authorList>
    </citation>
    <scope>NUCLEOTIDE SEQUENCE</scope>
    <source>
        <tissue evidence="10">Whole body</tissue>
    </source>
</reference>
<proteinExistence type="evidence at transcript level"/>
<feature type="compositionally biased region" description="Polar residues" evidence="7">
    <location>
        <begin position="413"/>
        <end position="423"/>
    </location>
</feature>
<comment type="catalytic activity">
    <reaction evidence="6">
        <text>a uridine in tRNA + S-adenosyl-L-methionine = a 3-[(3S)-3-amino-3-carboxypropyl]uridine in tRNA + S-methyl-5'-thioadenosine + H(+)</text>
        <dbReference type="Rhea" id="RHEA:62432"/>
        <dbReference type="Rhea" id="RHEA-COMP:13339"/>
        <dbReference type="Rhea" id="RHEA-COMP:16092"/>
        <dbReference type="ChEBI" id="CHEBI:15378"/>
        <dbReference type="ChEBI" id="CHEBI:17509"/>
        <dbReference type="ChEBI" id="CHEBI:59789"/>
        <dbReference type="ChEBI" id="CHEBI:65315"/>
        <dbReference type="ChEBI" id="CHEBI:82930"/>
        <dbReference type="EC" id="2.5.1.25"/>
    </reaction>
</comment>
<dbReference type="PANTHER" id="PTHR21392:SF0">
    <property type="entry name" value="TRNA-URIDINE AMINOCARBOXYPROPYLTRANSFERASE 2"/>
    <property type="match status" value="1"/>
</dbReference>
<evidence type="ECO:0000256" key="1">
    <source>
        <dbReference type="ARBA" id="ARBA00012386"/>
    </source>
</evidence>
<feature type="compositionally biased region" description="Polar residues" evidence="7">
    <location>
        <begin position="435"/>
        <end position="456"/>
    </location>
</feature>
<dbReference type="Pfam" id="PF03942">
    <property type="entry name" value="DTW"/>
    <property type="match status" value="1"/>
</dbReference>
<protein>
    <recommendedName>
        <fullName evidence="1">tRNA-uridine aminocarboxypropyltransferase</fullName>
        <ecNumber evidence="1">2.5.1.25</ecNumber>
    </recommendedName>
</protein>
<dbReference type="EMBL" id="IACT01004801">
    <property type="protein sequence ID" value="LAC23979.1"/>
    <property type="molecule type" value="mRNA"/>
</dbReference>
<evidence type="ECO:0000256" key="4">
    <source>
        <dbReference type="ARBA" id="ARBA00022694"/>
    </source>
</evidence>
<dbReference type="EMBL" id="IACF01004357">
    <property type="protein sequence ID" value="LAB69951.1"/>
    <property type="molecule type" value="mRNA"/>
</dbReference>
<reference evidence="9" key="2">
    <citation type="journal article" date="2018" name="Biosci. Biotechnol. Biochem.">
        <title>Polysaccharide hydrolase of the hadal zone amphipods Hirondellea gigas.</title>
        <authorList>
            <person name="Kobayashi H."/>
            <person name="Nagahama T."/>
            <person name="Arai W."/>
            <person name="Sasagawa Y."/>
            <person name="Umeda M."/>
            <person name="Hayashi T."/>
            <person name="Nikaido I."/>
            <person name="Watanabe H."/>
            <person name="Oguri K."/>
            <person name="Kitazato H."/>
            <person name="Fujioka K."/>
            <person name="Kido Y."/>
            <person name="Takami H."/>
        </authorList>
    </citation>
    <scope>NUCLEOTIDE SEQUENCE</scope>
    <source>
        <tissue evidence="9">Whole body</tissue>
    </source>
</reference>
<dbReference type="InterPro" id="IPR039262">
    <property type="entry name" value="DTWD2/TAPT"/>
</dbReference>
<evidence type="ECO:0000256" key="2">
    <source>
        <dbReference type="ARBA" id="ARBA00022679"/>
    </source>
</evidence>
<dbReference type="EC" id="2.5.1.25" evidence="1"/>
<dbReference type="InterPro" id="IPR005636">
    <property type="entry name" value="DTW"/>
</dbReference>
<evidence type="ECO:0000256" key="6">
    <source>
        <dbReference type="ARBA" id="ARBA00048718"/>
    </source>
</evidence>
<organism evidence="9">
    <name type="scientific">Hirondellea gigas</name>
    <dbReference type="NCBI Taxonomy" id="1518452"/>
    <lineage>
        <taxon>Eukaryota</taxon>
        <taxon>Metazoa</taxon>
        <taxon>Ecdysozoa</taxon>
        <taxon>Arthropoda</taxon>
        <taxon>Crustacea</taxon>
        <taxon>Multicrustacea</taxon>
        <taxon>Malacostraca</taxon>
        <taxon>Eumalacostraca</taxon>
        <taxon>Peracarida</taxon>
        <taxon>Amphipoda</taxon>
        <taxon>Amphilochidea</taxon>
        <taxon>Lysianassida</taxon>
        <taxon>Lysianassidira</taxon>
        <taxon>Lysianassoidea</taxon>
        <taxon>Lysianassidae</taxon>
        <taxon>Hirondellea</taxon>
    </lineage>
</organism>
<dbReference type="GO" id="GO:0008033">
    <property type="term" value="P:tRNA processing"/>
    <property type="evidence" value="ECO:0007669"/>
    <property type="project" value="UniProtKB-KW"/>
</dbReference>
<dbReference type="AlphaFoldDB" id="A0A2P2I7G7"/>
<name>A0A2P2I7G7_9CRUS</name>
<evidence type="ECO:0000313" key="10">
    <source>
        <dbReference type="EMBL" id="LAC23979.1"/>
    </source>
</evidence>
<evidence type="ECO:0000259" key="8">
    <source>
        <dbReference type="SMART" id="SM01144"/>
    </source>
</evidence>
<keyword evidence="4" id="KW-0819">tRNA processing</keyword>
<evidence type="ECO:0000256" key="7">
    <source>
        <dbReference type="SAM" id="MobiDB-lite"/>
    </source>
</evidence>
<evidence type="ECO:0000313" key="9">
    <source>
        <dbReference type="EMBL" id="LAB69951.1"/>
    </source>
</evidence>
<accession>A0A2P2I7G7</accession>
<keyword evidence="2" id="KW-0808">Transferase</keyword>
<dbReference type="PANTHER" id="PTHR21392">
    <property type="entry name" value="TRNA-URIDINE AMINOCARBOXYPROPYLTRANSFERASE 2"/>
    <property type="match status" value="1"/>
</dbReference>
<sequence>MVMPSKEKGLVPGIRESQCDSKTSNLDEALLQSDLISTGTMDDTALITNKYHGNEGQEDIAEDEGEEIQRLAELANIDIGRKTKRPMCSMCNRPRSACWCCGNQQLLRHVRSKVLVLQHPHEEKRCLRTAPMLENALPNCRIVKGKKFNKMSLPELDANNSSNTVVLFPAPDAVDVTSLPPVAVCGAYTLVVLDGTWHQARAIMHNTRQLHNLRKVVVHSDAVSEYVIRTQPSETALSTVESTALALAALEDDPSIFTILVAPLAALCKHQLSHGAVIHHSKERRYKEAHGTMMGKRTAKTLAECGAKLNNASSITVNDNISNTTINGNSTDNAYDNNNMGGRENRGNSFYCVQATDDDSSSKSSGRRFLTDCAVSKPSFPSEDAISEQSVKNKSLFLSTETKGCDALRSDASDATPSLQEQSRQMRRAKKLQEAGSSLSQTNPYNVENLTARANR</sequence>
<feature type="region of interest" description="Disordered" evidence="7">
    <location>
        <begin position="408"/>
        <end position="456"/>
    </location>
</feature>
<evidence type="ECO:0000256" key="3">
    <source>
        <dbReference type="ARBA" id="ARBA00022691"/>
    </source>
</evidence>